<evidence type="ECO:0000313" key="3">
    <source>
        <dbReference type="Proteomes" id="UP000807025"/>
    </source>
</evidence>
<protein>
    <submittedName>
        <fullName evidence="2">Uncharacterized protein</fullName>
    </submittedName>
</protein>
<sequence>MIGDSVNLVTLSAIYLWVYHTRPSKDFQNEQSKTMGGEEVILDLSMYQFNMYLMVQMQPCNESCPLLELAPAFWRDRAIERNSPPLHTERRRLSGQSYATPTYTLSRHRVRAPNGPKMHKPFGTSWPRSPARPCPKQRGR</sequence>
<feature type="region of interest" description="Disordered" evidence="1">
    <location>
        <begin position="104"/>
        <end position="140"/>
    </location>
</feature>
<evidence type="ECO:0000313" key="2">
    <source>
        <dbReference type="EMBL" id="KAF9493606.1"/>
    </source>
</evidence>
<dbReference type="AlphaFoldDB" id="A0A9P5ZXM5"/>
<evidence type="ECO:0000256" key="1">
    <source>
        <dbReference type="SAM" id="MobiDB-lite"/>
    </source>
</evidence>
<proteinExistence type="predicted"/>
<gene>
    <name evidence="2" type="ORF">BDN71DRAFT_1081864</name>
</gene>
<dbReference type="EMBL" id="MU154583">
    <property type="protein sequence ID" value="KAF9493606.1"/>
    <property type="molecule type" value="Genomic_DNA"/>
</dbReference>
<accession>A0A9P5ZXM5</accession>
<dbReference type="OrthoDB" id="341421at2759"/>
<dbReference type="Proteomes" id="UP000807025">
    <property type="component" value="Unassembled WGS sequence"/>
</dbReference>
<reference evidence="2" key="1">
    <citation type="submission" date="2020-11" db="EMBL/GenBank/DDBJ databases">
        <authorList>
            <consortium name="DOE Joint Genome Institute"/>
            <person name="Ahrendt S."/>
            <person name="Riley R."/>
            <person name="Andreopoulos W."/>
            <person name="Labutti K."/>
            <person name="Pangilinan J."/>
            <person name="Ruiz-Duenas F.J."/>
            <person name="Barrasa J.M."/>
            <person name="Sanchez-Garcia M."/>
            <person name="Camarero S."/>
            <person name="Miyauchi S."/>
            <person name="Serrano A."/>
            <person name="Linde D."/>
            <person name="Babiker R."/>
            <person name="Drula E."/>
            <person name="Ayuso-Fernandez I."/>
            <person name="Pacheco R."/>
            <person name="Padilla G."/>
            <person name="Ferreira P."/>
            <person name="Barriuso J."/>
            <person name="Kellner H."/>
            <person name="Castanera R."/>
            <person name="Alfaro M."/>
            <person name="Ramirez L."/>
            <person name="Pisabarro A.G."/>
            <person name="Kuo A."/>
            <person name="Tritt A."/>
            <person name="Lipzen A."/>
            <person name="He G."/>
            <person name="Yan M."/>
            <person name="Ng V."/>
            <person name="Cullen D."/>
            <person name="Martin F."/>
            <person name="Rosso M.-N."/>
            <person name="Henrissat B."/>
            <person name="Hibbett D."/>
            <person name="Martinez A.T."/>
            <person name="Grigoriev I.V."/>
        </authorList>
    </citation>
    <scope>NUCLEOTIDE SEQUENCE</scope>
    <source>
        <strain evidence="2">ATCC 90797</strain>
    </source>
</reference>
<keyword evidence="3" id="KW-1185">Reference proteome</keyword>
<name>A0A9P5ZXM5_PLEER</name>
<comment type="caution">
    <text evidence="2">The sequence shown here is derived from an EMBL/GenBank/DDBJ whole genome shotgun (WGS) entry which is preliminary data.</text>
</comment>
<organism evidence="2 3">
    <name type="scientific">Pleurotus eryngii</name>
    <name type="common">Boletus of the steppes</name>
    <dbReference type="NCBI Taxonomy" id="5323"/>
    <lineage>
        <taxon>Eukaryota</taxon>
        <taxon>Fungi</taxon>
        <taxon>Dikarya</taxon>
        <taxon>Basidiomycota</taxon>
        <taxon>Agaricomycotina</taxon>
        <taxon>Agaricomycetes</taxon>
        <taxon>Agaricomycetidae</taxon>
        <taxon>Agaricales</taxon>
        <taxon>Pleurotineae</taxon>
        <taxon>Pleurotaceae</taxon>
        <taxon>Pleurotus</taxon>
    </lineage>
</organism>